<reference evidence="1 2" key="1">
    <citation type="submission" date="2022-10" db="EMBL/GenBank/DDBJ databases">
        <title>Comparative genomics and taxonomic characterization of three novel marine species of genus Reichenbachiella exhibiting antioxidant and polysaccharide degradation activities.</title>
        <authorList>
            <person name="Muhammad N."/>
            <person name="Lee Y.-J."/>
            <person name="Ko J."/>
            <person name="Kim S.-G."/>
        </authorList>
    </citation>
    <scope>NUCLEOTIDE SEQUENCE [LARGE SCALE GENOMIC DNA]</scope>
    <source>
        <strain evidence="1 2">ABR2-5</strain>
    </source>
</reference>
<dbReference type="Pfam" id="PF03927">
    <property type="entry name" value="NapD"/>
    <property type="match status" value="1"/>
</dbReference>
<sequence length="74" mass="8256">MPVKSYLIIPQTGHKSKLANEIGALKGCEIHPAENQEVLILVTDTTDSNEEVELLEQIENNQKIKHITLVSGYE</sequence>
<proteinExistence type="predicted"/>
<dbReference type="Gene3D" id="3.30.70.920">
    <property type="match status" value="1"/>
</dbReference>
<keyword evidence="2" id="KW-1185">Reference proteome</keyword>
<name>A0ABT3CQX4_9BACT</name>
<organism evidence="1 2">
    <name type="scientific">Reichenbachiella ulvae</name>
    <dbReference type="NCBI Taxonomy" id="2980104"/>
    <lineage>
        <taxon>Bacteria</taxon>
        <taxon>Pseudomonadati</taxon>
        <taxon>Bacteroidota</taxon>
        <taxon>Cytophagia</taxon>
        <taxon>Cytophagales</taxon>
        <taxon>Reichenbachiellaceae</taxon>
        <taxon>Reichenbachiella</taxon>
    </lineage>
</organism>
<protein>
    <submittedName>
        <fullName evidence="1">Chaperone NapD</fullName>
    </submittedName>
</protein>
<evidence type="ECO:0000313" key="1">
    <source>
        <dbReference type="EMBL" id="MCV9385958.1"/>
    </source>
</evidence>
<accession>A0ABT3CQX4</accession>
<dbReference type="Proteomes" id="UP001300692">
    <property type="component" value="Unassembled WGS sequence"/>
</dbReference>
<dbReference type="RefSeq" id="WP_264136740.1">
    <property type="nucleotide sequence ID" value="NZ_JAOYOD010000001.1"/>
</dbReference>
<evidence type="ECO:0000313" key="2">
    <source>
        <dbReference type="Proteomes" id="UP001300692"/>
    </source>
</evidence>
<dbReference type="EMBL" id="JAOYOD010000001">
    <property type="protein sequence ID" value="MCV9385958.1"/>
    <property type="molecule type" value="Genomic_DNA"/>
</dbReference>
<dbReference type="InterPro" id="IPR005623">
    <property type="entry name" value="Chaperone_NapD_NO3_reduct"/>
</dbReference>
<gene>
    <name evidence="1" type="ORF">N7U62_04750</name>
</gene>
<comment type="caution">
    <text evidence="1">The sequence shown here is derived from an EMBL/GenBank/DDBJ whole genome shotgun (WGS) entry which is preliminary data.</text>
</comment>